<evidence type="ECO:0000313" key="2">
    <source>
        <dbReference type="EMBL" id="ERJ97394.1"/>
    </source>
</evidence>
<dbReference type="PATRIC" id="fig|411473.3.peg.157"/>
<comment type="caution">
    <text evidence="2">The sequence shown here is derived from an EMBL/GenBank/DDBJ whole genome shotgun (WGS) entry which is preliminary data.</text>
</comment>
<proteinExistence type="predicted"/>
<dbReference type="Proteomes" id="UP000016662">
    <property type="component" value="Unassembled WGS sequence"/>
</dbReference>
<keyword evidence="1" id="KW-0175">Coiled coil</keyword>
<gene>
    <name evidence="2" type="ORF">RUMCAL_00177</name>
</gene>
<feature type="coiled-coil region" evidence="1">
    <location>
        <begin position="49"/>
        <end position="76"/>
    </location>
</feature>
<evidence type="ECO:0000313" key="3">
    <source>
        <dbReference type="Proteomes" id="UP000016662"/>
    </source>
</evidence>
<dbReference type="HOGENOM" id="CLU_2648836_0_0_9"/>
<protein>
    <recommendedName>
        <fullName evidence="4">DNA binding domain, excisionase family</fullName>
    </recommendedName>
</protein>
<organism evidence="2 3">
    <name type="scientific">Ruminococcus callidus ATCC 27760</name>
    <dbReference type="NCBI Taxonomy" id="411473"/>
    <lineage>
        <taxon>Bacteria</taxon>
        <taxon>Bacillati</taxon>
        <taxon>Bacillota</taxon>
        <taxon>Clostridia</taxon>
        <taxon>Eubacteriales</taxon>
        <taxon>Oscillospiraceae</taxon>
        <taxon>Ruminococcus</taxon>
    </lineage>
</organism>
<evidence type="ECO:0000256" key="1">
    <source>
        <dbReference type="SAM" id="Coils"/>
    </source>
</evidence>
<accession>U2M6M0</accession>
<reference evidence="2 3" key="1">
    <citation type="submission" date="2013-07" db="EMBL/GenBank/DDBJ databases">
        <authorList>
            <person name="Weinstock G."/>
            <person name="Sodergren E."/>
            <person name="Wylie T."/>
            <person name="Fulton L."/>
            <person name="Fulton R."/>
            <person name="Fronick C."/>
            <person name="O'Laughlin M."/>
            <person name="Godfrey J."/>
            <person name="Miner T."/>
            <person name="Herter B."/>
            <person name="Appelbaum E."/>
            <person name="Cordes M."/>
            <person name="Lek S."/>
            <person name="Wollam A."/>
            <person name="Pepin K.H."/>
            <person name="Palsikar V.B."/>
            <person name="Mitreva M."/>
            <person name="Wilson R.K."/>
        </authorList>
    </citation>
    <scope>NUCLEOTIDE SEQUENCE [LARGE SCALE GENOMIC DNA]</scope>
    <source>
        <strain evidence="2 3">ATCC 27760</strain>
    </source>
</reference>
<sequence>MKRRNFTMKEMQKQPTMMTIREIAGTGLMSEHALRIMLKAGKLPAIFIGKKALINYDKLCEELQALEANVAKQEENDFWN</sequence>
<name>U2M6M0_9FIRM</name>
<evidence type="ECO:0008006" key="4">
    <source>
        <dbReference type="Google" id="ProtNLM"/>
    </source>
</evidence>
<dbReference type="EMBL" id="AWVF01000026">
    <property type="protein sequence ID" value="ERJ97394.1"/>
    <property type="molecule type" value="Genomic_DNA"/>
</dbReference>
<dbReference type="AlphaFoldDB" id="U2M6M0"/>
<dbReference type="STRING" id="411473.RUMCAL_00177"/>
<keyword evidence="3" id="KW-1185">Reference proteome</keyword>